<reference evidence="1 2" key="1">
    <citation type="submission" date="2017-02" db="EMBL/GenBank/DDBJ databases">
        <title>The new phylogeny of genus Mycobacterium.</title>
        <authorList>
            <person name="Tortoli E."/>
            <person name="Trovato A."/>
            <person name="Cirillo D.M."/>
        </authorList>
    </citation>
    <scope>NUCLEOTIDE SEQUENCE [LARGE SCALE GENOMIC DNA]</scope>
    <source>
        <strain evidence="1 2">FI-09383</strain>
    </source>
</reference>
<dbReference type="Proteomes" id="UP000192772">
    <property type="component" value="Unassembled WGS sequence"/>
</dbReference>
<name>A0A0M2ZFY4_9MYCO</name>
<dbReference type="RefSeq" id="WP_046752311.1">
    <property type="nucleotide sequence ID" value="NZ_LBNO01000036.1"/>
</dbReference>
<proteinExistence type="predicted"/>
<dbReference type="AlphaFoldDB" id="A0A0M2ZFY4"/>
<dbReference type="OrthoDB" id="5242390at2"/>
<sequence>MLEHPAAEVLPPHQVLAAVLERIVAMGEERVVELHRAALQAWAEAARDREIMAIYRREGRRGRVAWTTYVGARSPPGTCRATLIRRGRLRP</sequence>
<evidence type="ECO:0000313" key="1">
    <source>
        <dbReference type="EMBL" id="ORA59578.1"/>
    </source>
</evidence>
<dbReference type="EMBL" id="MVHP01000043">
    <property type="protein sequence ID" value="ORA59578.1"/>
    <property type="molecule type" value="Genomic_DNA"/>
</dbReference>
<gene>
    <name evidence="1" type="ORF">BST23_24190</name>
</gene>
<organism evidence="1 2">
    <name type="scientific">Mycolicibacterium elephantis</name>
    <dbReference type="NCBI Taxonomy" id="81858"/>
    <lineage>
        <taxon>Bacteria</taxon>
        <taxon>Bacillati</taxon>
        <taxon>Actinomycetota</taxon>
        <taxon>Actinomycetes</taxon>
        <taxon>Mycobacteriales</taxon>
        <taxon>Mycobacteriaceae</taxon>
        <taxon>Mycolicibacterium</taxon>
    </lineage>
</organism>
<evidence type="ECO:0000313" key="2">
    <source>
        <dbReference type="Proteomes" id="UP000192772"/>
    </source>
</evidence>
<accession>A0A0M2ZFY4</accession>
<protein>
    <submittedName>
        <fullName evidence="1">Uncharacterized protein</fullName>
    </submittedName>
</protein>
<comment type="caution">
    <text evidence="1">The sequence shown here is derived from an EMBL/GenBank/DDBJ whole genome shotgun (WGS) entry which is preliminary data.</text>
</comment>